<dbReference type="AlphaFoldDB" id="A0AAV9F1L0"/>
<gene>
    <name evidence="1" type="ORF">QJS10_CPB04g00263</name>
</gene>
<accession>A0AAV9F1L0</accession>
<evidence type="ECO:0000313" key="1">
    <source>
        <dbReference type="EMBL" id="KAK1319411.1"/>
    </source>
</evidence>
<protein>
    <submittedName>
        <fullName evidence="1">Uncharacterized protein</fullName>
    </submittedName>
</protein>
<comment type="caution">
    <text evidence="1">The sequence shown here is derived from an EMBL/GenBank/DDBJ whole genome shotgun (WGS) entry which is preliminary data.</text>
</comment>
<dbReference type="Proteomes" id="UP001180020">
    <property type="component" value="Unassembled WGS sequence"/>
</dbReference>
<name>A0AAV9F1L0_ACOCL</name>
<reference evidence="1" key="1">
    <citation type="journal article" date="2023" name="Nat. Commun.">
        <title>Diploid and tetraploid genomes of Acorus and the evolution of monocots.</title>
        <authorList>
            <person name="Ma L."/>
            <person name="Liu K.W."/>
            <person name="Li Z."/>
            <person name="Hsiao Y.Y."/>
            <person name="Qi Y."/>
            <person name="Fu T."/>
            <person name="Tang G.D."/>
            <person name="Zhang D."/>
            <person name="Sun W.H."/>
            <person name="Liu D.K."/>
            <person name="Li Y."/>
            <person name="Chen G.Z."/>
            <person name="Liu X.D."/>
            <person name="Liao X.Y."/>
            <person name="Jiang Y.T."/>
            <person name="Yu X."/>
            <person name="Hao Y."/>
            <person name="Huang J."/>
            <person name="Zhao X.W."/>
            <person name="Ke S."/>
            <person name="Chen Y.Y."/>
            <person name="Wu W.L."/>
            <person name="Hsu J.L."/>
            <person name="Lin Y.F."/>
            <person name="Huang M.D."/>
            <person name="Li C.Y."/>
            <person name="Huang L."/>
            <person name="Wang Z.W."/>
            <person name="Zhao X."/>
            <person name="Zhong W.Y."/>
            <person name="Peng D.H."/>
            <person name="Ahmad S."/>
            <person name="Lan S."/>
            <person name="Zhang J.S."/>
            <person name="Tsai W.C."/>
            <person name="Van de Peer Y."/>
            <person name="Liu Z.J."/>
        </authorList>
    </citation>
    <scope>NUCLEOTIDE SEQUENCE</scope>
    <source>
        <strain evidence="1">CP</strain>
    </source>
</reference>
<keyword evidence="2" id="KW-1185">Reference proteome</keyword>
<organism evidence="1 2">
    <name type="scientific">Acorus calamus</name>
    <name type="common">Sweet flag</name>
    <dbReference type="NCBI Taxonomy" id="4465"/>
    <lineage>
        <taxon>Eukaryota</taxon>
        <taxon>Viridiplantae</taxon>
        <taxon>Streptophyta</taxon>
        <taxon>Embryophyta</taxon>
        <taxon>Tracheophyta</taxon>
        <taxon>Spermatophyta</taxon>
        <taxon>Magnoliopsida</taxon>
        <taxon>Liliopsida</taxon>
        <taxon>Acoraceae</taxon>
        <taxon>Acorus</taxon>
    </lineage>
</organism>
<reference evidence="1" key="2">
    <citation type="submission" date="2023-06" db="EMBL/GenBank/DDBJ databases">
        <authorList>
            <person name="Ma L."/>
            <person name="Liu K.-W."/>
            <person name="Li Z."/>
            <person name="Hsiao Y.-Y."/>
            <person name="Qi Y."/>
            <person name="Fu T."/>
            <person name="Tang G."/>
            <person name="Zhang D."/>
            <person name="Sun W.-H."/>
            <person name="Liu D.-K."/>
            <person name="Li Y."/>
            <person name="Chen G.-Z."/>
            <person name="Liu X.-D."/>
            <person name="Liao X.-Y."/>
            <person name="Jiang Y.-T."/>
            <person name="Yu X."/>
            <person name="Hao Y."/>
            <person name="Huang J."/>
            <person name="Zhao X.-W."/>
            <person name="Ke S."/>
            <person name="Chen Y.-Y."/>
            <person name="Wu W.-L."/>
            <person name="Hsu J.-L."/>
            <person name="Lin Y.-F."/>
            <person name="Huang M.-D."/>
            <person name="Li C.-Y."/>
            <person name="Huang L."/>
            <person name="Wang Z.-W."/>
            <person name="Zhao X."/>
            <person name="Zhong W.-Y."/>
            <person name="Peng D.-H."/>
            <person name="Ahmad S."/>
            <person name="Lan S."/>
            <person name="Zhang J.-S."/>
            <person name="Tsai W.-C."/>
            <person name="Van De Peer Y."/>
            <person name="Liu Z.-J."/>
        </authorList>
    </citation>
    <scope>NUCLEOTIDE SEQUENCE</scope>
    <source>
        <strain evidence="1">CP</strain>
        <tissue evidence="1">Leaves</tissue>
    </source>
</reference>
<evidence type="ECO:0000313" key="2">
    <source>
        <dbReference type="Proteomes" id="UP001180020"/>
    </source>
</evidence>
<sequence>MMLQCIKSIKELLSRTDIERLVPGKYVLHGSRNPLAPHNVHIRATVSNGGGPENNTHR</sequence>
<dbReference type="EMBL" id="JAUJYO010000004">
    <property type="protein sequence ID" value="KAK1319411.1"/>
    <property type="molecule type" value="Genomic_DNA"/>
</dbReference>
<proteinExistence type="predicted"/>